<accession>A0A9N9M061</accession>
<dbReference type="OrthoDB" id="10427130at2759"/>
<gene>
    <name evidence="1" type="ORF">HYALB_00006071</name>
</gene>
<name>A0A9N9M061_9HELO</name>
<dbReference type="AlphaFoldDB" id="A0A9N9M061"/>
<organism evidence="1 2">
    <name type="scientific">Hymenoscyphus albidus</name>
    <dbReference type="NCBI Taxonomy" id="595503"/>
    <lineage>
        <taxon>Eukaryota</taxon>
        <taxon>Fungi</taxon>
        <taxon>Dikarya</taxon>
        <taxon>Ascomycota</taxon>
        <taxon>Pezizomycotina</taxon>
        <taxon>Leotiomycetes</taxon>
        <taxon>Helotiales</taxon>
        <taxon>Helotiaceae</taxon>
        <taxon>Hymenoscyphus</taxon>
    </lineage>
</organism>
<sequence length="199" mass="22208">MTPCLNRKPSVGRDRNQLCRRNQLQPTCRSSILAGEPGESPKATARPRKLRTLGGLRSLRTFGVKSDPDVPPDAWSLAHPSDTLDAVSRLTNSQSINLRRLGGSHVKREIVHLNVDYLSLHMRCYHLLRSGTPQYYTPMTMPVEIQDPRPRDATGDSPKYVDRWKKAIATATRVNIAWEAICEGAGSVHICISTTQARK</sequence>
<proteinExistence type="predicted"/>
<dbReference type="EMBL" id="CAJVRM010000709">
    <property type="protein sequence ID" value="CAG8983043.1"/>
    <property type="molecule type" value="Genomic_DNA"/>
</dbReference>
<keyword evidence="2" id="KW-1185">Reference proteome</keyword>
<evidence type="ECO:0000313" key="2">
    <source>
        <dbReference type="Proteomes" id="UP000701801"/>
    </source>
</evidence>
<evidence type="ECO:0000313" key="1">
    <source>
        <dbReference type="EMBL" id="CAG8983043.1"/>
    </source>
</evidence>
<protein>
    <submittedName>
        <fullName evidence="1">Uncharacterized protein</fullName>
    </submittedName>
</protein>
<reference evidence="1" key="1">
    <citation type="submission" date="2021-07" db="EMBL/GenBank/DDBJ databases">
        <authorList>
            <person name="Durling M."/>
        </authorList>
    </citation>
    <scope>NUCLEOTIDE SEQUENCE</scope>
</reference>
<dbReference type="Proteomes" id="UP000701801">
    <property type="component" value="Unassembled WGS sequence"/>
</dbReference>
<comment type="caution">
    <text evidence="1">The sequence shown here is derived from an EMBL/GenBank/DDBJ whole genome shotgun (WGS) entry which is preliminary data.</text>
</comment>